<proteinExistence type="predicted"/>
<feature type="transmembrane region" description="Helical" evidence="1">
    <location>
        <begin position="24"/>
        <end position="45"/>
    </location>
</feature>
<reference evidence="2" key="1">
    <citation type="submission" date="2018-05" db="EMBL/GenBank/DDBJ databases">
        <authorList>
            <person name="Lanie J.A."/>
            <person name="Ng W.-L."/>
            <person name="Kazmierczak K.M."/>
            <person name="Andrzejewski T.M."/>
            <person name="Davidsen T.M."/>
            <person name="Wayne K.J."/>
            <person name="Tettelin H."/>
            <person name="Glass J.I."/>
            <person name="Rusch D."/>
            <person name="Podicherti R."/>
            <person name="Tsui H.-C.T."/>
            <person name="Winkler M.E."/>
        </authorList>
    </citation>
    <scope>NUCLEOTIDE SEQUENCE</scope>
</reference>
<name>A0A382AEL8_9ZZZZ</name>
<accession>A0A382AEL8</accession>
<dbReference type="AlphaFoldDB" id="A0A382AEL8"/>
<keyword evidence="1" id="KW-1133">Transmembrane helix</keyword>
<gene>
    <name evidence="2" type="ORF">METZ01_LOCUS152277</name>
</gene>
<dbReference type="EMBL" id="UINC01024885">
    <property type="protein sequence ID" value="SVA99423.1"/>
    <property type="molecule type" value="Genomic_DNA"/>
</dbReference>
<evidence type="ECO:0000313" key="2">
    <source>
        <dbReference type="EMBL" id="SVA99423.1"/>
    </source>
</evidence>
<protein>
    <submittedName>
        <fullName evidence="2">Uncharacterized protein</fullName>
    </submittedName>
</protein>
<evidence type="ECO:0000256" key="1">
    <source>
        <dbReference type="SAM" id="Phobius"/>
    </source>
</evidence>
<organism evidence="2">
    <name type="scientific">marine metagenome</name>
    <dbReference type="NCBI Taxonomy" id="408172"/>
    <lineage>
        <taxon>unclassified sequences</taxon>
        <taxon>metagenomes</taxon>
        <taxon>ecological metagenomes</taxon>
    </lineage>
</organism>
<sequence length="54" mass="6383">MCKSAVKYFNHINFLNYYSAEGQFIGIILSVAGFFVCGMMGRFNLYERQIWYIQ</sequence>
<keyword evidence="1" id="KW-0472">Membrane</keyword>
<keyword evidence="1" id="KW-0812">Transmembrane</keyword>